<evidence type="ECO:0000259" key="9">
    <source>
        <dbReference type="PROSITE" id="PS51873"/>
    </source>
</evidence>
<reference evidence="10" key="1">
    <citation type="submission" date="2023-07" db="EMBL/GenBank/DDBJ databases">
        <authorList>
            <consortium name="AG Swart"/>
            <person name="Singh M."/>
            <person name="Singh A."/>
            <person name="Seah K."/>
            <person name="Emmerich C."/>
        </authorList>
    </citation>
    <scope>NUCLEOTIDE SEQUENCE</scope>
    <source>
        <strain evidence="10">DP1</strain>
    </source>
</reference>
<accession>A0AAD1UK93</accession>
<name>A0AAD1UK93_EUPCR</name>
<feature type="domain" description="RING-type" evidence="9">
    <location>
        <begin position="32"/>
        <end position="248"/>
    </location>
</feature>
<keyword evidence="7" id="KW-0833">Ubl conjugation pathway</keyword>
<dbReference type="Gene3D" id="1.20.120.1750">
    <property type="match status" value="1"/>
</dbReference>
<dbReference type="EMBL" id="CAMPGE010012130">
    <property type="protein sequence ID" value="CAI2370913.1"/>
    <property type="molecule type" value="Genomic_DNA"/>
</dbReference>
<dbReference type="GO" id="GO:0008270">
    <property type="term" value="F:zinc ion binding"/>
    <property type="evidence" value="ECO:0007669"/>
    <property type="project" value="UniProtKB-KW"/>
</dbReference>
<evidence type="ECO:0000256" key="1">
    <source>
        <dbReference type="ARBA" id="ARBA00001798"/>
    </source>
</evidence>
<keyword evidence="8" id="KW-0862">Zinc</keyword>
<dbReference type="Gene3D" id="3.30.40.10">
    <property type="entry name" value="Zinc/RING finger domain, C3HC4 (zinc finger)"/>
    <property type="match status" value="1"/>
</dbReference>
<keyword evidence="3" id="KW-0808">Transferase</keyword>
<comment type="catalytic activity">
    <reaction evidence="1">
        <text>[E2 ubiquitin-conjugating enzyme]-S-ubiquitinyl-L-cysteine + [acceptor protein]-L-lysine = [E2 ubiquitin-conjugating enzyme]-L-cysteine + [acceptor protein]-N(6)-ubiquitinyl-L-lysine.</text>
        <dbReference type="EC" id="2.3.2.31"/>
    </reaction>
</comment>
<dbReference type="GO" id="GO:0061630">
    <property type="term" value="F:ubiquitin protein ligase activity"/>
    <property type="evidence" value="ECO:0007669"/>
    <property type="project" value="UniProtKB-EC"/>
</dbReference>
<evidence type="ECO:0000256" key="7">
    <source>
        <dbReference type="ARBA" id="ARBA00022786"/>
    </source>
</evidence>
<proteinExistence type="predicted"/>
<sequence>MQGKGSNIKFQKSKEEEKFIDETNLQNFKKEMIGNCSLCTKDIEHHDVFAIDTCGTLVHPICISKYIKNKIDQEEVPIFCPNEGCKCEISIEDINQLCDETYIRKFFMMDPNYTLTLKKCPDAGCNYILSPAEVDQEGYFKCPECLQEHCFSCSTAWHKGITCWQNTQMEKLLSRSKNKPKGPKNNLQNKKRKCPGCSKLLSKEPGFNIMTCLCSTRLCYFCGVELNIENKCECSSMHALFHPKIFPSKSVVKTKEFKMELPDIQTGSEATYVVKSHPKYRKSYIGFFSAKQGARRY</sequence>
<dbReference type="InterPro" id="IPR002867">
    <property type="entry name" value="IBR_dom"/>
</dbReference>
<comment type="caution">
    <text evidence="10">The sequence shown here is derived from an EMBL/GenBank/DDBJ whole genome shotgun (WGS) entry which is preliminary data.</text>
</comment>
<organism evidence="10 11">
    <name type="scientific">Euplotes crassus</name>
    <dbReference type="NCBI Taxonomy" id="5936"/>
    <lineage>
        <taxon>Eukaryota</taxon>
        <taxon>Sar</taxon>
        <taxon>Alveolata</taxon>
        <taxon>Ciliophora</taxon>
        <taxon>Intramacronucleata</taxon>
        <taxon>Spirotrichea</taxon>
        <taxon>Hypotrichia</taxon>
        <taxon>Euplotida</taxon>
        <taxon>Euplotidae</taxon>
        <taxon>Moneuplotes</taxon>
    </lineage>
</organism>
<dbReference type="InterPro" id="IPR031127">
    <property type="entry name" value="E3_UB_ligase_RBR"/>
</dbReference>
<dbReference type="SUPFAM" id="SSF57850">
    <property type="entry name" value="RING/U-box"/>
    <property type="match status" value="3"/>
</dbReference>
<dbReference type="GO" id="GO:0016567">
    <property type="term" value="P:protein ubiquitination"/>
    <property type="evidence" value="ECO:0007669"/>
    <property type="project" value="InterPro"/>
</dbReference>
<dbReference type="InterPro" id="IPR044066">
    <property type="entry name" value="TRIAD_supradom"/>
</dbReference>
<dbReference type="SMART" id="SM00647">
    <property type="entry name" value="IBR"/>
    <property type="match status" value="1"/>
</dbReference>
<gene>
    <name evidence="10" type="ORF">ECRASSUSDP1_LOCUS12232</name>
</gene>
<dbReference type="Pfam" id="PF26200">
    <property type="entry name" value="Rcat_RNF216"/>
    <property type="match status" value="1"/>
</dbReference>
<evidence type="ECO:0000256" key="8">
    <source>
        <dbReference type="ARBA" id="ARBA00022833"/>
    </source>
</evidence>
<dbReference type="Proteomes" id="UP001295684">
    <property type="component" value="Unassembled WGS sequence"/>
</dbReference>
<dbReference type="CDD" id="cd20335">
    <property type="entry name" value="BRcat_RBR"/>
    <property type="match status" value="1"/>
</dbReference>
<evidence type="ECO:0000256" key="5">
    <source>
        <dbReference type="ARBA" id="ARBA00022737"/>
    </source>
</evidence>
<evidence type="ECO:0000313" key="10">
    <source>
        <dbReference type="EMBL" id="CAI2370913.1"/>
    </source>
</evidence>
<evidence type="ECO:0000256" key="4">
    <source>
        <dbReference type="ARBA" id="ARBA00022723"/>
    </source>
</evidence>
<dbReference type="AlphaFoldDB" id="A0AAD1UK93"/>
<protein>
    <recommendedName>
        <fullName evidence="2">RBR-type E3 ubiquitin transferase</fullName>
        <ecNumber evidence="2">2.3.2.31</ecNumber>
    </recommendedName>
</protein>
<evidence type="ECO:0000256" key="2">
    <source>
        <dbReference type="ARBA" id="ARBA00012251"/>
    </source>
</evidence>
<dbReference type="PANTHER" id="PTHR11685">
    <property type="entry name" value="RBR FAMILY RING FINGER AND IBR DOMAIN-CONTAINING"/>
    <property type="match status" value="1"/>
</dbReference>
<dbReference type="Pfam" id="PF01485">
    <property type="entry name" value="IBR"/>
    <property type="match status" value="1"/>
</dbReference>
<dbReference type="PROSITE" id="PS51873">
    <property type="entry name" value="TRIAD"/>
    <property type="match status" value="1"/>
</dbReference>
<evidence type="ECO:0000313" key="11">
    <source>
        <dbReference type="Proteomes" id="UP001295684"/>
    </source>
</evidence>
<keyword evidence="5" id="KW-0677">Repeat</keyword>
<evidence type="ECO:0000256" key="3">
    <source>
        <dbReference type="ARBA" id="ARBA00022679"/>
    </source>
</evidence>
<evidence type="ECO:0000256" key="6">
    <source>
        <dbReference type="ARBA" id="ARBA00022771"/>
    </source>
</evidence>
<keyword evidence="4" id="KW-0479">Metal-binding</keyword>
<keyword evidence="6" id="KW-0863">Zinc-finger</keyword>
<dbReference type="EC" id="2.3.2.31" evidence="2"/>
<keyword evidence="11" id="KW-1185">Reference proteome</keyword>
<dbReference type="InterPro" id="IPR013083">
    <property type="entry name" value="Znf_RING/FYVE/PHD"/>
</dbReference>